<name>A0ABR0AJ65_9CRUS</name>
<sequence length="150" mass="16943">MDNTTEKENGVTRSITLNLNQTTQLVLPSTDNEISSPKLSEPRHLFSLQRELGPQQAPRWPAECQIEVVLTTKYMAIATPKHIVQCLAEREPYYQATGTEPEPSPWGDDVLKSGGDLVYCYIPESAAPYCNDFMFQQVHQIQHCKWACTS</sequence>
<evidence type="ECO:0000313" key="2">
    <source>
        <dbReference type="Proteomes" id="UP001234178"/>
    </source>
</evidence>
<evidence type="ECO:0000313" key="1">
    <source>
        <dbReference type="EMBL" id="KAK4025134.1"/>
    </source>
</evidence>
<proteinExistence type="predicted"/>
<protein>
    <submittedName>
        <fullName evidence="1">Uncharacterized protein</fullName>
    </submittedName>
</protein>
<gene>
    <name evidence="1" type="ORF">OUZ56_010635</name>
</gene>
<keyword evidence="2" id="KW-1185">Reference proteome</keyword>
<dbReference type="Proteomes" id="UP001234178">
    <property type="component" value="Unassembled WGS sequence"/>
</dbReference>
<comment type="caution">
    <text evidence="1">The sequence shown here is derived from an EMBL/GenBank/DDBJ whole genome shotgun (WGS) entry which is preliminary data.</text>
</comment>
<accession>A0ABR0AJ65</accession>
<reference evidence="1 2" key="1">
    <citation type="journal article" date="2023" name="Nucleic Acids Res.">
        <title>The hologenome of Daphnia magna reveals possible DNA methylation and microbiome-mediated evolution of the host genome.</title>
        <authorList>
            <person name="Chaturvedi A."/>
            <person name="Li X."/>
            <person name="Dhandapani V."/>
            <person name="Marshall H."/>
            <person name="Kissane S."/>
            <person name="Cuenca-Cambronero M."/>
            <person name="Asole G."/>
            <person name="Calvet F."/>
            <person name="Ruiz-Romero M."/>
            <person name="Marangio P."/>
            <person name="Guigo R."/>
            <person name="Rago D."/>
            <person name="Mirbahai L."/>
            <person name="Eastwood N."/>
            <person name="Colbourne J.K."/>
            <person name="Zhou J."/>
            <person name="Mallon E."/>
            <person name="Orsini L."/>
        </authorList>
    </citation>
    <scope>NUCLEOTIDE SEQUENCE [LARGE SCALE GENOMIC DNA]</scope>
    <source>
        <strain evidence="1">LRV0_1</strain>
    </source>
</reference>
<dbReference type="EMBL" id="JAOYFB010000037">
    <property type="protein sequence ID" value="KAK4025134.1"/>
    <property type="molecule type" value="Genomic_DNA"/>
</dbReference>
<organism evidence="1 2">
    <name type="scientific">Daphnia magna</name>
    <dbReference type="NCBI Taxonomy" id="35525"/>
    <lineage>
        <taxon>Eukaryota</taxon>
        <taxon>Metazoa</taxon>
        <taxon>Ecdysozoa</taxon>
        <taxon>Arthropoda</taxon>
        <taxon>Crustacea</taxon>
        <taxon>Branchiopoda</taxon>
        <taxon>Diplostraca</taxon>
        <taxon>Cladocera</taxon>
        <taxon>Anomopoda</taxon>
        <taxon>Daphniidae</taxon>
        <taxon>Daphnia</taxon>
    </lineage>
</organism>